<name>A0A8S9L4X8_BRACR</name>
<comment type="caution">
    <text evidence="1">The sequence shown here is derived from an EMBL/GenBank/DDBJ whole genome shotgun (WGS) entry which is preliminary data.</text>
</comment>
<proteinExistence type="predicted"/>
<reference evidence="1" key="1">
    <citation type="submission" date="2019-12" db="EMBL/GenBank/DDBJ databases">
        <title>Genome sequencing and annotation of Brassica cretica.</title>
        <authorList>
            <person name="Studholme D.J."/>
            <person name="Sarris P.F."/>
        </authorList>
    </citation>
    <scope>NUCLEOTIDE SEQUENCE</scope>
    <source>
        <strain evidence="1">PFS-001/15</strain>
        <tissue evidence="1">Leaf</tissue>
    </source>
</reference>
<evidence type="ECO:0000313" key="2">
    <source>
        <dbReference type="Proteomes" id="UP000712281"/>
    </source>
</evidence>
<dbReference type="Proteomes" id="UP000712281">
    <property type="component" value="Unassembled WGS sequence"/>
</dbReference>
<dbReference type="AlphaFoldDB" id="A0A8S9L4X8"/>
<sequence>MSFLLKEEPPDVPSKIKPIKYQGKVLESQKRMKPDLLYLGADYPVSRSKLFQGRGYDAAIKSVAEPEANQLHQAANPKTNQDMCSVKMAYITNQKKFFHD</sequence>
<gene>
    <name evidence="1" type="ORF">F2Q68_00009515</name>
</gene>
<organism evidence="1 2">
    <name type="scientific">Brassica cretica</name>
    <name type="common">Mustard</name>
    <dbReference type="NCBI Taxonomy" id="69181"/>
    <lineage>
        <taxon>Eukaryota</taxon>
        <taxon>Viridiplantae</taxon>
        <taxon>Streptophyta</taxon>
        <taxon>Embryophyta</taxon>
        <taxon>Tracheophyta</taxon>
        <taxon>Spermatophyta</taxon>
        <taxon>Magnoliopsida</taxon>
        <taxon>eudicotyledons</taxon>
        <taxon>Gunneridae</taxon>
        <taxon>Pentapetalae</taxon>
        <taxon>rosids</taxon>
        <taxon>malvids</taxon>
        <taxon>Brassicales</taxon>
        <taxon>Brassicaceae</taxon>
        <taxon>Brassiceae</taxon>
        <taxon>Brassica</taxon>
    </lineage>
</organism>
<dbReference type="EMBL" id="QGKW02000717">
    <property type="protein sequence ID" value="KAF2600633.1"/>
    <property type="molecule type" value="Genomic_DNA"/>
</dbReference>
<accession>A0A8S9L4X8</accession>
<protein>
    <submittedName>
        <fullName evidence="1">Uncharacterized protein</fullName>
    </submittedName>
</protein>
<evidence type="ECO:0000313" key="1">
    <source>
        <dbReference type="EMBL" id="KAF2600633.1"/>
    </source>
</evidence>